<evidence type="ECO:0000313" key="2">
    <source>
        <dbReference type="EMBL" id="KAK3258292.1"/>
    </source>
</evidence>
<reference evidence="2 3" key="1">
    <citation type="journal article" date="2015" name="Genome Biol. Evol.">
        <title>Comparative Genomics of a Bacterivorous Green Alga Reveals Evolutionary Causalities and Consequences of Phago-Mixotrophic Mode of Nutrition.</title>
        <authorList>
            <person name="Burns J.A."/>
            <person name="Paasch A."/>
            <person name="Narechania A."/>
            <person name="Kim E."/>
        </authorList>
    </citation>
    <scope>NUCLEOTIDE SEQUENCE [LARGE SCALE GENOMIC DNA]</scope>
    <source>
        <strain evidence="2 3">PLY_AMNH</strain>
    </source>
</reference>
<evidence type="ECO:0000313" key="3">
    <source>
        <dbReference type="Proteomes" id="UP001190700"/>
    </source>
</evidence>
<comment type="caution">
    <text evidence="2">The sequence shown here is derived from an EMBL/GenBank/DDBJ whole genome shotgun (WGS) entry which is preliminary data.</text>
</comment>
<dbReference type="PROSITE" id="PS50837">
    <property type="entry name" value="NACHT"/>
    <property type="match status" value="1"/>
</dbReference>
<organism evidence="2 3">
    <name type="scientific">Cymbomonas tetramitiformis</name>
    <dbReference type="NCBI Taxonomy" id="36881"/>
    <lineage>
        <taxon>Eukaryota</taxon>
        <taxon>Viridiplantae</taxon>
        <taxon>Chlorophyta</taxon>
        <taxon>Pyramimonadophyceae</taxon>
        <taxon>Pyramimonadales</taxon>
        <taxon>Pyramimonadaceae</taxon>
        <taxon>Cymbomonas</taxon>
    </lineage>
</organism>
<dbReference type="InterPro" id="IPR027417">
    <property type="entry name" value="P-loop_NTPase"/>
</dbReference>
<evidence type="ECO:0000259" key="1">
    <source>
        <dbReference type="PROSITE" id="PS50837"/>
    </source>
</evidence>
<name>A0AAE0FEB3_9CHLO</name>
<feature type="domain" description="NACHT" evidence="1">
    <location>
        <begin position="404"/>
        <end position="529"/>
    </location>
</feature>
<protein>
    <recommendedName>
        <fullName evidence="1">NACHT domain-containing protein</fullName>
    </recommendedName>
</protein>
<dbReference type="Proteomes" id="UP001190700">
    <property type="component" value="Unassembled WGS sequence"/>
</dbReference>
<dbReference type="InterPro" id="IPR007111">
    <property type="entry name" value="NACHT_NTPase"/>
</dbReference>
<sequence>MELGGEKQAQRAEARQALSQDTALQAEVGAIVKRHCEAEEGGEERPPDGLHVGIRRNLGRFTRRRATFLATLPWVVSLDGQALCTMSVSVPPVVVPEGKKPEKYIMKAQDEMVDLSLAASPPALEADIGPENASWLLLPVTGGQLRQEMECVVQIQRLRVMQREGKGGADIGLAAWRECTVVGYNKDARRYKLRYVGSPHTITEDLTLTNHFVVPSLLPALKAPLLIMSADGQWTSGQAIEAPKQDASFRSKVSMESVWSSPFTRVRGSKWDTARKKLTTQHVDLNTFDYAPEVCSSVEFEVTRMMYLRATLGAYAMLYDPITGAAHKLMDCQNHVAHVSRRELERLWQRAVKRAEVEDEATSLMASMTPGSRASDSTERDNLDLRLFLKPSDGQRSNGVLASWNYLVVGGPGVGKTTLMAQVLVLYASTVNAPVPIYMPVAELAREIGEGNVRFEQGDLLEAFLEWKFAESSPYVYRMLRQAVLMHHTIVLLDGMDEAGSSRKQIETYALHTLLKSRHRVIITSRPGGFVLPSRDTHPALFDVAFQ</sequence>
<dbReference type="AlphaFoldDB" id="A0AAE0FEB3"/>
<gene>
    <name evidence="2" type="ORF">CYMTET_32655</name>
</gene>
<feature type="non-terminal residue" evidence="2">
    <location>
        <position position="547"/>
    </location>
</feature>
<dbReference type="EMBL" id="LGRX02019646">
    <property type="protein sequence ID" value="KAK3258292.1"/>
    <property type="molecule type" value="Genomic_DNA"/>
</dbReference>
<keyword evidence="3" id="KW-1185">Reference proteome</keyword>
<accession>A0AAE0FEB3</accession>
<proteinExistence type="predicted"/>
<dbReference type="Gene3D" id="3.40.50.300">
    <property type="entry name" value="P-loop containing nucleotide triphosphate hydrolases"/>
    <property type="match status" value="1"/>
</dbReference>
<dbReference type="SUPFAM" id="SSF52540">
    <property type="entry name" value="P-loop containing nucleoside triphosphate hydrolases"/>
    <property type="match status" value="1"/>
</dbReference>
<dbReference type="Pfam" id="PF05729">
    <property type="entry name" value="NACHT"/>
    <property type="match status" value="1"/>
</dbReference>